<keyword evidence="8" id="KW-0234">DNA repair</keyword>
<proteinExistence type="inferred from homology"/>
<organism evidence="10 11">
    <name type="scientific">Bacteroides clarus</name>
    <dbReference type="NCBI Taxonomy" id="626929"/>
    <lineage>
        <taxon>Bacteria</taxon>
        <taxon>Pseudomonadati</taxon>
        <taxon>Bacteroidota</taxon>
        <taxon>Bacteroidia</taxon>
        <taxon>Bacteroidales</taxon>
        <taxon>Bacteroidaceae</taxon>
        <taxon>Bacteroides</taxon>
    </lineage>
</organism>
<evidence type="ECO:0000256" key="7">
    <source>
        <dbReference type="ARBA" id="ARBA00022801"/>
    </source>
</evidence>
<evidence type="ECO:0000256" key="4">
    <source>
        <dbReference type="ARBA" id="ARBA00012030"/>
    </source>
</evidence>
<dbReference type="RefSeq" id="WP_087426233.1">
    <property type="nucleotide sequence ID" value="NZ_CAMMFP010000003.1"/>
</dbReference>
<evidence type="ECO:0000256" key="5">
    <source>
        <dbReference type="ARBA" id="ARBA00018429"/>
    </source>
</evidence>
<dbReference type="InterPro" id="IPR036895">
    <property type="entry name" value="Uracil-DNA_glycosylase-like_sf"/>
</dbReference>
<reference evidence="11" key="1">
    <citation type="submission" date="2017-04" db="EMBL/GenBank/DDBJ databases">
        <title>Function of individual gut microbiota members based on whole genome sequencing of pure cultures obtained from chicken caecum.</title>
        <authorList>
            <person name="Medvecky M."/>
            <person name="Cejkova D."/>
            <person name="Polansky O."/>
            <person name="Karasova D."/>
            <person name="Kubasova T."/>
            <person name="Cizek A."/>
            <person name="Rychlik I."/>
        </authorList>
    </citation>
    <scope>NUCLEOTIDE SEQUENCE [LARGE SCALE GENOMIC DNA]</scope>
    <source>
        <strain evidence="11">An43</strain>
    </source>
</reference>
<dbReference type="InterPro" id="IPR005122">
    <property type="entry name" value="Uracil-DNA_glycosylase-like"/>
</dbReference>
<dbReference type="InterPro" id="IPR002043">
    <property type="entry name" value="UDG_fam1"/>
</dbReference>
<comment type="function">
    <text evidence="2">Excises uracil residues from the DNA which can arise as a result of misincorporation of dUMP residues by DNA polymerase or due to deamination of cytosine.</text>
</comment>
<dbReference type="AlphaFoldDB" id="A0A1Y3YWS6"/>
<evidence type="ECO:0000256" key="6">
    <source>
        <dbReference type="ARBA" id="ARBA00022763"/>
    </source>
</evidence>
<protein>
    <recommendedName>
        <fullName evidence="5">Uracil-DNA glycosylase</fullName>
        <ecNumber evidence="4">3.2.2.27</ecNumber>
    </recommendedName>
</protein>
<gene>
    <name evidence="10" type="ORF">B5F97_09800</name>
</gene>
<dbReference type="SUPFAM" id="SSF52141">
    <property type="entry name" value="Uracil-DNA glycosylase-like"/>
    <property type="match status" value="2"/>
</dbReference>
<dbReference type="Proteomes" id="UP000195386">
    <property type="component" value="Unassembled WGS sequence"/>
</dbReference>
<evidence type="ECO:0000313" key="10">
    <source>
        <dbReference type="EMBL" id="OUO00929.1"/>
    </source>
</evidence>
<evidence type="ECO:0000256" key="8">
    <source>
        <dbReference type="ARBA" id="ARBA00023204"/>
    </source>
</evidence>
<dbReference type="GO" id="GO:0097510">
    <property type="term" value="P:base-excision repair, AP site formation via deaminated base removal"/>
    <property type="evidence" value="ECO:0007669"/>
    <property type="project" value="TreeGrafter"/>
</dbReference>
<comment type="caution">
    <text evidence="10">The sequence shown here is derived from an EMBL/GenBank/DDBJ whole genome shotgun (WGS) entry which is preliminary data.</text>
</comment>
<feature type="domain" description="Uracil-DNA glycosylase-like" evidence="9">
    <location>
        <begin position="43"/>
        <end position="96"/>
    </location>
</feature>
<dbReference type="EMBL" id="NFII01000008">
    <property type="protein sequence ID" value="OUO00929.1"/>
    <property type="molecule type" value="Genomic_DNA"/>
</dbReference>
<evidence type="ECO:0000256" key="2">
    <source>
        <dbReference type="ARBA" id="ARBA00002631"/>
    </source>
</evidence>
<dbReference type="PANTHER" id="PTHR11264">
    <property type="entry name" value="URACIL-DNA GLYCOSYLASE"/>
    <property type="match status" value="1"/>
</dbReference>
<dbReference type="GO" id="GO:0004844">
    <property type="term" value="F:uracil DNA N-glycosylase activity"/>
    <property type="evidence" value="ECO:0007669"/>
    <property type="project" value="UniProtKB-EC"/>
</dbReference>
<comment type="similarity">
    <text evidence="3">Belongs to the uracil-DNA glycosylase (UDG) superfamily. UNG family.</text>
</comment>
<comment type="catalytic activity">
    <reaction evidence="1">
        <text>Hydrolyzes single-stranded DNA or mismatched double-stranded DNA and polynucleotides, releasing free uracil.</text>
        <dbReference type="EC" id="3.2.2.27"/>
    </reaction>
</comment>
<sequence>MKVKIEESWRQRLQEEFDKPYFERLVSFVKSEYGRANVLPPGHLVFMLWGAYAKEKATLIDSSKHLILTTVHPSPRSAEYGFFGCKHFSKANDYLRSKGIEEIDW</sequence>
<evidence type="ECO:0000313" key="11">
    <source>
        <dbReference type="Proteomes" id="UP000195386"/>
    </source>
</evidence>
<dbReference type="EC" id="3.2.2.27" evidence="4"/>
<dbReference type="Gene3D" id="3.40.470.10">
    <property type="entry name" value="Uracil-DNA glycosylase-like domain"/>
    <property type="match status" value="2"/>
</dbReference>
<dbReference type="Pfam" id="PF03167">
    <property type="entry name" value="UDG"/>
    <property type="match status" value="1"/>
</dbReference>
<keyword evidence="7" id="KW-0378">Hydrolase</keyword>
<evidence type="ECO:0000256" key="3">
    <source>
        <dbReference type="ARBA" id="ARBA00008184"/>
    </source>
</evidence>
<dbReference type="PANTHER" id="PTHR11264:SF0">
    <property type="entry name" value="URACIL-DNA GLYCOSYLASE"/>
    <property type="match status" value="1"/>
</dbReference>
<evidence type="ECO:0000256" key="1">
    <source>
        <dbReference type="ARBA" id="ARBA00001400"/>
    </source>
</evidence>
<keyword evidence="6" id="KW-0227">DNA damage</keyword>
<evidence type="ECO:0000259" key="9">
    <source>
        <dbReference type="Pfam" id="PF03167"/>
    </source>
</evidence>
<name>A0A1Y3YWS6_9BACE</name>
<accession>A0A1Y3YWS6</accession>